<dbReference type="GO" id="GO:0005524">
    <property type="term" value="F:ATP binding"/>
    <property type="evidence" value="ECO:0007669"/>
    <property type="project" value="UniProtKB-UniRule"/>
</dbReference>
<dbReference type="VEuPathDB" id="FungiDB:jhhlp_000799"/>
<dbReference type="GO" id="GO:0006099">
    <property type="term" value="P:tricarboxylic acid cycle"/>
    <property type="evidence" value="ECO:0007669"/>
    <property type="project" value="UniProtKB-UniRule"/>
</dbReference>
<dbReference type="EMBL" id="NLAX01000003">
    <property type="protein sequence ID" value="PKS12591.1"/>
    <property type="molecule type" value="Genomic_DNA"/>
</dbReference>
<evidence type="ECO:0000256" key="1">
    <source>
        <dbReference type="ARBA" id="ARBA00005064"/>
    </source>
</evidence>
<evidence type="ECO:0000256" key="10">
    <source>
        <dbReference type="RuleBase" id="RU361258"/>
    </source>
</evidence>
<dbReference type="STRING" id="41688.A0A2N3NJK9"/>
<dbReference type="GO" id="GO:0004775">
    <property type="term" value="F:succinate-CoA ligase (ADP-forming) activity"/>
    <property type="evidence" value="ECO:0007669"/>
    <property type="project" value="UniProtKB-UniRule"/>
</dbReference>
<dbReference type="InterPro" id="IPR013650">
    <property type="entry name" value="ATP-grasp_succ-CoA_synth-type"/>
</dbReference>
<accession>A0A2N3NJK9</accession>
<dbReference type="UniPathway" id="UPA00223">
    <property type="reaction ID" value="UER00999"/>
</dbReference>
<feature type="binding site" evidence="9">
    <location>
        <position position="233"/>
    </location>
    <ligand>
        <name>Mg(2+)</name>
        <dbReference type="ChEBI" id="CHEBI:18420"/>
    </ligand>
</feature>
<evidence type="ECO:0000313" key="12">
    <source>
        <dbReference type="EMBL" id="PKS12591.1"/>
    </source>
</evidence>
<evidence type="ECO:0000256" key="8">
    <source>
        <dbReference type="ARBA" id="ARBA00022946"/>
    </source>
</evidence>
<comment type="pathway">
    <text evidence="1 9">Carbohydrate metabolism; tricarboxylic acid cycle; succinate from succinyl-CoA (ligase route): step 1/1.</text>
</comment>
<keyword evidence="9" id="KW-0496">Mitochondrion</keyword>
<evidence type="ECO:0000256" key="2">
    <source>
        <dbReference type="ARBA" id="ARBA00022532"/>
    </source>
</evidence>
<dbReference type="GO" id="GO:0006104">
    <property type="term" value="P:succinyl-CoA metabolic process"/>
    <property type="evidence" value="ECO:0007669"/>
    <property type="project" value="TreeGrafter"/>
</dbReference>
<name>A0A2N3NJK9_9PEZI</name>
<evidence type="ECO:0000256" key="3">
    <source>
        <dbReference type="ARBA" id="ARBA00022598"/>
    </source>
</evidence>
<dbReference type="Gene3D" id="3.40.50.261">
    <property type="entry name" value="Succinyl-CoA synthetase domains"/>
    <property type="match status" value="1"/>
</dbReference>
<dbReference type="PROSITE" id="PS01217">
    <property type="entry name" value="SUCCINYL_COA_LIG_3"/>
    <property type="match status" value="1"/>
</dbReference>
<feature type="binding site" evidence="9">
    <location>
        <begin position="80"/>
        <end position="82"/>
    </location>
    <ligand>
        <name>ATP</name>
        <dbReference type="ChEBI" id="CHEBI:30616"/>
    </ligand>
</feature>
<keyword evidence="7 9" id="KW-0460">Magnesium</keyword>
<dbReference type="PROSITE" id="PS50975">
    <property type="entry name" value="ATP_GRASP"/>
    <property type="match status" value="1"/>
</dbReference>
<comment type="subcellular location">
    <subcellularLocation>
        <location evidence="9">Mitochondrion</location>
    </subcellularLocation>
</comment>
<keyword evidence="6 9" id="KW-0067">ATP-binding</keyword>
<protein>
    <recommendedName>
        <fullName evidence="9">Succinate--CoA ligase [ADP-forming] subunit beta, mitochondrial</fullName>
        <ecNumber evidence="9">6.2.1.5</ecNumber>
    </recommendedName>
    <alternativeName>
        <fullName evidence="9">Succinyl-CoA synthetase beta chain</fullName>
        <shortName evidence="9">SCS-beta</shortName>
    </alternativeName>
</protein>
<comment type="similarity">
    <text evidence="9 10">Belongs to the succinate/malate CoA ligase beta subunit family.</text>
</comment>
<dbReference type="EC" id="6.2.1.5" evidence="9"/>
<organism evidence="12 13">
    <name type="scientific">Lomentospora prolificans</name>
    <dbReference type="NCBI Taxonomy" id="41688"/>
    <lineage>
        <taxon>Eukaryota</taxon>
        <taxon>Fungi</taxon>
        <taxon>Dikarya</taxon>
        <taxon>Ascomycota</taxon>
        <taxon>Pezizomycotina</taxon>
        <taxon>Sordariomycetes</taxon>
        <taxon>Hypocreomycetidae</taxon>
        <taxon>Microascales</taxon>
        <taxon>Microascaceae</taxon>
        <taxon>Lomentospora</taxon>
    </lineage>
</organism>
<dbReference type="GO" id="GO:0005739">
    <property type="term" value="C:mitochondrion"/>
    <property type="evidence" value="ECO:0007669"/>
    <property type="project" value="UniProtKB-SubCell"/>
</dbReference>
<dbReference type="PANTHER" id="PTHR11815">
    <property type="entry name" value="SUCCINYL-COA SYNTHETASE BETA CHAIN"/>
    <property type="match status" value="1"/>
</dbReference>
<keyword evidence="13" id="KW-1185">Reference proteome</keyword>
<dbReference type="GO" id="GO:0042709">
    <property type="term" value="C:succinate-CoA ligase complex"/>
    <property type="evidence" value="ECO:0007669"/>
    <property type="project" value="TreeGrafter"/>
</dbReference>
<comment type="cofactor">
    <cofactor evidence="9">
        <name>Mg(2+)</name>
        <dbReference type="ChEBI" id="CHEBI:18420"/>
    </cofactor>
    <text evidence="9">Binds 1 Mg(2+) ion per subunit.</text>
</comment>
<reference evidence="12 13" key="1">
    <citation type="journal article" date="2017" name="G3 (Bethesda)">
        <title>First Draft Genome Sequence of the Pathogenic Fungus Lomentospora prolificans (Formerly Scedosporium prolificans).</title>
        <authorList>
            <person name="Luo R."/>
            <person name="Zimin A."/>
            <person name="Workman R."/>
            <person name="Fan Y."/>
            <person name="Pertea G."/>
            <person name="Grossman N."/>
            <person name="Wear M.P."/>
            <person name="Jia B."/>
            <person name="Miller H."/>
            <person name="Casadevall A."/>
            <person name="Timp W."/>
            <person name="Zhang S.X."/>
            <person name="Salzberg S.L."/>
        </authorList>
    </citation>
    <scope>NUCLEOTIDE SEQUENCE [LARGE SCALE GENOMIC DNA]</scope>
    <source>
        <strain evidence="12 13">JHH-5317</strain>
    </source>
</reference>
<keyword evidence="5 9" id="KW-0547">Nucleotide-binding</keyword>
<dbReference type="InterPro" id="IPR013815">
    <property type="entry name" value="ATP_grasp_subdomain_1"/>
</dbReference>
<dbReference type="FunFam" id="3.40.50.261:FF:000001">
    <property type="entry name" value="Succinate--CoA ligase [ADP-forming] subunit beta"/>
    <property type="match status" value="1"/>
</dbReference>
<evidence type="ECO:0000313" key="13">
    <source>
        <dbReference type="Proteomes" id="UP000233524"/>
    </source>
</evidence>
<dbReference type="Proteomes" id="UP000233524">
    <property type="component" value="Unassembled WGS sequence"/>
</dbReference>
<evidence type="ECO:0000259" key="11">
    <source>
        <dbReference type="PROSITE" id="PS50975"/>
    </source>
</evidence>
<dbReference type="SUPFAM" id="SSF52210">
    <property type="entry name" value="Succinyl-CoA synthetase domains"/>
    <property type="match status" value="1"/>
</dbReference>
<dbReference type="SUPFAM" id="SSF56059">
    <property type="entry name" value="Glutathione synthetase ATP-binding domain-like"/>
    <property type="match status" value="1"/>
</dbReference>
<dbReference type="InterPro" id="IPR016102">
    <property type="entry name" value="Succinyl-CoA_synth-like"/>
</dbReference>
<dbReference type="HAMAP" id="MF_00558">
    <property type="entry name" value="Succ_CoA_beta"/>
    <property type="match status" value="1"/>
</dbReference>
<dbReference type="Gene3D" id="3.30.470.20">
    <property type="entry name" value="ATP-grasp fold, B domain"/>
    <property type="match status" value="1"/>
</dbReference>
<gene>
    <name evidence="12" type="ORF">jhhlp_000799</name>
</gene>
<feature type="binding site" evidence="9">
    <location>
        <position position="141"/>
    </location>
    <ligand>
        <name>ATP</name>
        <dbReference type="ChEBI" id="CHEBI:30616"/>
    </ligand>
</feature>
<feature type="binding site" evidence="9">
    <location>
        <position position="247"/>
    </location>
    <ligand>
        <name>Mg(2+)</name>
        <dbReference type="ChEBI" id="CHEBI:18420"/>
    </ligand>
</feature>
<comment type="catalytic activity">
    <reaction evidence="9">
        <text>succinate + ATP + CoA = succinyl-CoA + ADP + phosphate</text>
        <dbReference type="Rhea" id="RHEA:17661"/>
        <dbReference type="ChEBI" id="CHEBI:30031"/>
        <dbReference type="ChEBI" id="CHEBI:30616"/>
        <dbReference type="ChEBI" id="CHEBI:43474"/>
        <dbReference type="ChEBI" id="CHEBI:57287"/>
        <dbReference type="ChEBI" id="CHEBI:57292"/>
        <dbReference type="ChEBI" id="CHEBI:456216"/>
        <dbReference type="EC" id="6.2.1.5"/>
    </reaction>
</comment>
<keyword evidence="8" id="KW-0809">Transit peptide</keyword>
<dbReference type="Pfam" id="PF00549">
    <property type="entry name" value="Ligase_CoA"/>
    <property type="match status" value="1"/>
</dbReference>
<dbReference type="FunFam" id="3.30.470.20:FF:000002">
    <property type="entry name" value="Succinate--CoA ligase [ADP-forming] subunit beta"/>
    <property type="match status" value="1"/>
</dbReference>
<sequence>MATRGLPTTLLKRSFRSTRVGQIQQIRPLSLYEYQSRDILCEAGIPVPRGKVAETPAQVRDIVKELGGKCVIKSQILKGGRGKGTFDSGLKGGIQIINTPEEGEIIADQMLGHKLKTKETPGDGLMVNKLLVAEAIKYDDEWYLAMTIDRENYAPVIILSKNGGVDVETTAKETPGNLHSFHFKLSEGIAPELMKNIAASLGISQVETSNLKNILDRLYKIFAEKDATLLEINPLVLSANGSFTAVDAEFSFDNAAEKRQKDLFALRDFAQEVPEEVEAEQYGLVYVRMDGNIGNVVNGAGLAMATNDAIAYHGGASANFLDAGGQATRETMQKAFEIILRDPRVKTILVNIYGGIIRCDMIAESIIGAAKELGPFRVPVVVRLQGTNSAEGLKLLEDANLGLHTEAEFGEAARKAVALAEAAPTSDRQQTAAV</sequence>
<dbReference type="PANTHER" id="PTHR11815:SF1">
    <property type="entry name" value="SUCCINATE--COA LIGASE [ADP-FORMING] SUBUNIT BETA, MITOCHONDRIAL"/>
    <property type="match status" value="1"/>
</dbReference>
<dbReference type="NCBIfam" id="NF001913">
    <property type="entry name" value="PRK00696.1"/>
    <property type="match status" value="1"/>
</dbReference>
<dbReference type="AlphaFoldDB" id="A0A2N3NJK9"/>
<evidence type="ECO:0000256" key="4">
    <source>
        <dbReference type="ARBA" id="ARBA00022723"/>
    </source>
</evidence>
<dbReference type="InterPro" id="IPR011761">
    <property type="entry name" value="ATP-grasp"/>
</dbReference>
<proteinExistence type="inferred from homology"/>
<feature type="binding site" evidence="9">
    <location>
        <position position="298"/>
    </location>
    <ligand>
        <name>substrate</name>
        <note>ligand shared with subunit alpha</note>
    </ligand>
</feature>
<dbReference type="InParanoid" id="A0A2N3NJK9"/>
<dbReference type="PIRSF" id="PIRSF001554">
    <property type="entry name" value="SucCS_beta"/>
    <property type="match status" value="1"/>
</dbReference>
<keyword evidence="2 9" id="KW-0816">Tricarboxylic acid cycle</keyword>
<comment type="caution">
    <text evidence="9">Lacks conserved residue(s) required for the propagation of feature annotation.</text>
</comment>
<dbReference type="InterPro" id="IPR005809">
    <property type="entry name" value="Succ_CoA_ligase-like_bsu"/>
</dbReference>
<keyword evidence="3 9" id="KW-0436">Ligase</keyword>
<feature type="domain" description="ATP-grasp" evidence="11">
    <location>
        <begin position="37"/>
        <end position="261"/>
    </location>
</feature>
<evidence type="ECO:0000256" key="9">
    <source>
        <dbReference type="HAMAP-Rule" id="MF_03219"/>
    </source>
</evidence>
<dbReference type="GO" id="GO:0000287">
    <property type="term" value="F:magnesium ion binding"/>
    <property type="evidence" value="ECO:0007669"/>
    <property type="project" value="UniProtKB-UniRule"/>
</dbReference>
<comment type="function">
    <text evidence="9">Succinyl-CoA synthetase functions in the citric acid cycle (TCA), coupling the hydrolysis of succinyl-CoA to the synthesis of ATP and thus represents the only step of substrate-level phosphorylation in the TCA. The beta subunit provides nucleotide specificity of the enzyme and binds the substrate succinate, while the binding sites for coenzyme A and phosphate are found in the alpha subunit.</text>
</comment>
<dbReference type="Pfam" id="PF08442">
    <property type="entry name" value="ATP-grasp_2"/>
    <property type="match status" value="1"/>
</dbReference>
<dbReference type="OrthoDB" id="1664372at2759"/>
<keyword evidence="4 9" id="KW-0479">Metal-binding</keyword>
<comment type="caution">
    <text evidence="12">The sequence shown here is derived from an EMBL/GenBank/DDBJ whole genome shotgun (WGS) entry which is preliminary data.</text>
</comment>
<comment type="subunit">
    <text evidence="9 10">Heterodimer of an alpha and a beta subunit.</text>
</comment>
<evidence type="ECO:0000256" key="6">
    <source>
        <dbReference type="ARBA" id="ARBA00022840"/>
    </source>
</evidence>
<dbReference type="InterPro" id="IPR005811">
    <property type="entry name" value="SUCC_ACL_C"/>
</dbReference>
<dbReference type="NCBIfam" id="TIGR01016">
    <property type="entry name" value="sucCoAbeta"/>
    <property type="match status" value="1"/>
</dbReference>
<feature type="binding site" evidence="9">
    <location>
        <position position="73"/>
    </location>
    <ligand>
        <name>ATP</name>
        <dbReference type="ChEBI" id="CHEBI:30616"/>
    </ligand>
</feature>
<dbReference type="InterPro" id="IPR017866">
    <property type="entry name" value="Succ-CoA_synthase_bsu_CS"/>
</dbReference>
<dbReference type="Gene3D" id="3.30.1490.20">
    <property type="entry name" value="ATP-grasp fold, A domain"/>
    <property type="match status" value="1"/>
</dbReference>
<evidence type="ECO:0000256" key="5">
    <source>
        <dbReference type="ARBA" id="ARBA00022741"/>
    </source>
</evidence>
<evidence type="ECO:0000256" key="7">
    <source>
        <dbReference type="ARBA" id="ARBA00022842"/>
    </source>
</evidence>